<dbReference type="RefSeq" id="WP_210045357.1">
    <property type="nucleotide sequence ID" value="NZ_JBHLVU010000010.1"/>
</dbReference>
<reference evidence="1 2" key="1">
    <citation type="submission" date="2021-07" db="EMBL/GenBank/DDBJ databases">
        <title>Paenibacillus radiodurans sp. nov., isolated from the southeastern edge of Tengger Desert.</title>
        <authorList>
            <person name="Zhang G."/>
        </authorList>
    </citation>
    <scope>NUCLEOTIDE SEQUENCE [LARGE SCALE GENOMIC DNA]</scope>
    <source>
        <strain evidence="1 2">CCM 7311</strain>
    </source>
</reference>
<dbReference type="Gene3D" id="3.40.1260.10">
    <property type="entry name" value="DsrEFH-like"/>
    <property type="match status" value="1"/>
</dbReference>
<accession>A0ABS7C2Z8</accession>
<dbReference type="EMBL" id="JAHZIK010000332">
    <property type="protein sequence ID" value="MBW7455267.1"/>
    <property type="molecule type" value="Genomic_DNA"/>
</dbReference>
<dbReference type="SUPFAM" id="SSF75169">
    <property type="entry name" value="DsrEFH-like"/>
    <property type="match status" value="1"/>
</dbReference>
<gene>
    <name evidence="1" type="ORF">K0U00_14675</name>
</gene>
<proteinExistence type="predicted"/>
<protein>
    <recommendedName>
        <fullName evidence="3">DsrE family protein</fullName>
    </recommendedName>
</protein>
<comment type="caution">
    <text evidence="1">The sequence shown here is derived from an EMBL/GenBank/DDBJ whole genome shotgun (WGS) entry which is preliminary data.</text>
</comment>
<dbReference type="Proteomes" id="UP001519887">
    <property type="component" value="Unassembled WGS sequence"/>
</dbReference>
<sequence>MNTNKYIIIVQAGKQDMARALHGLLYGIELHGAGIEAELFFDGAGTYWPTEFAKPDHELNPLYKQALKTGIIKGGCTACSGFFEVAEEMQQAGVPLAGSEASGGHLPFAQYIKEGFIPVIL</sequence>
<evidence type="ECO:0008006" key="3">
    <source>
        <dbReference type="Google" id="ProtNLM"/>
    </source>
</evidence>
<evidence type="ECO:0000313" key="1">
    <source>
        <dbReference type="EMBL" id="MBW7455267.1"/>
    </source>
</evidence>
<name>A0ABS7C2Z8_9BACL</name>
<organism evidence="1 2">
    <name type="scientific">Paenibacillus sepulcri</name>
    <dbReference type="NCBI Taxonomy" id="359917"/>
    <lineage>
        <taxon>Bacteria</taxon>
        <taxon>Bacillati</taxon>
        <taxon>Bacillota</taxon>
        <taxon>Bacilli</taxon>
        <taxon>Bacillales</taxon>
        <taxon>Paenibacillaceae</taxon>
        <taxon>Paenibacillus</taxon>
    </lineage>
</organism>
<keyword evidence="2" id="KW-1185">Reference proteome</keyword>
<evidence type="ECO:0000313" key="2">
    <source>
        <dbReference type="Proteomes" id="UP001519887"/>
    </source>
</evidence>
<dbReference type="InterPro" id="IPR027396">
    <property type="entry name" value="DsrEFH-like"/>
</dbReference>